<evidence type="ECO:0000313" key="3">
    <source>
        <dbReference type="Proteomes" id="UP000326289"/>
    </source>
</evidence>
<sequence>MTKPMQFQVCPSHDHAVVAAIPAVRENPQPAVVSSVKNPTSTANPQRRSPLF</sequence>
<protein>
    <submittedName>
        <fullName evidence="2">Uncharacterized protein</fullName>
    </submittedName>
</protein>
<dbReference type="Proteomes" id="UP000326289">
    <property type="component" value="Unassembled WGS sequence"/>
</dbReference>
<name>A0A5N6IJN5_9EURO</name>
<reference evidence="2 3" key="1">
    <citation type="submission" date="2019-04" db="EMBL/GenBank/DDBJ databases">
        <title>Fungal friends and foes A comparative genomics study of 23 Aspergillus species from section Flavi.</title>
        <authorList>
            <consortium name="DOE Joint Genome Institute"/>
            <person name="Kjaerbolling I."/>
            <person name="Vesth T.C."/>
            <person name="Frisvad J.C."/>
            <person name="Nybo J.L."/>
            <person name="Theobald S."/>
            <person name="Kildgaard S."/>
            <person name="Petersen T.I."/>
            <person name="Kuo A."/>
            <person name="Sato A."/>
            <person name="Lyhne E.K."/>
            <person name="Kogle M.E."/>
            <person name="Wiebenga A."/>
            <person name="Kun R.S."/>
            <person name="Lubbers R.J."/>
            <person name="Makela M.R."/>
            <person name="Barry K."/>
            <person name="Chovatia M."/>
            <person name="Clum A."/>
            <person name="Daum C."/>
            <person name="Haridas S."/>
            <person name="He G."/>
            <person name="LaButti K."/>
            <person name="Lipzen A."/>
            <person name="Mondo S."/>
            <person name="Pangilinan J."/>
            <person name="Riley R."/>
            <person name="Salamov A."/>
            <person name="Simmons B.A."/>
            <person name="Magnuson J.K."/>
            <person name="Henrissat B."/>
            <person name="Mortensen U.H."/>
            <person name="Larsen T.O."/>
            <person name="De vries R.P."/>
            <person name="Grigoriev I.V."/>
            <person name="Machida M."/>
            <person name="Baker S.E."/>
            <person name="Andersen M.R."/>
        </authorList>
    </citation>
    <scope>NUCLEOTIDE SEQUENCE [LARGE SCALE GENOMIC DNA]</scope>
    <source>
        <strain evidence="2 3">CBS 117635</strain>
    </source>
</reference>
<dbReference type="AlphaFoldDB" id="A0A5N6IJN5"/>
<feature type="region of interest" description="Disordered" evidence="1">
    <location>
        <begin position="29"/>
        <end position="52"/>
    </location>
</feature>
<gene>
    <name evidence="2" type="ORF">BDV30DRAFT_221992</name>
</gene>
<dbReference type="EMBL" id="ML732987">
    <property type="protein sequence ID" value="KAB8266387.1"/>
    <property type="molecule type" value="Genomic_DNA"/>
</dbReference>
<evidence type="ECO:0000256" key="1">
    <source>
        <dbReference type="SAM" id="MobiDB-lite"/>
    </source>
</evidence>
<proteinExistence type="predicted"/>
<feature type="compositionally biased region" description="Polar residues" evidence="1">
    <location>
        <begin position="35"/>
        <end position="52"/>
    </location>
</feature>
<organism evidence="2 3">
    <name type="scientific">Aspergillus minisclerotigenes</name>
    <dbReference type="NCBI Taxonomy" id="656917"/>
    <lineage>
        <taxon>Eukaryota</taxon>
        <taxon>Fungi</taxon>
        <taxon>Dikarya</taxon>
        <taxon>Ascomycota</taxon>
        <taxon>Pezizomycotina</taxon>
        <taxon>Eurotiomycetes</taxon>
        <taxon>Eurotiomycetidae</taxon>
        <taxon>Eurotiales</taxon>
        <taxon>Aspergillaceae</taxon>
        <taxon>Aspergillus</taxon>
        <taxon>Aspergillus subgen. Circumdati</taxon>
    </lineage>
</organism>
<accession>A0A5N6IJN5</accession>
<keyword evidence="3" id="KW-1185">Reference proteome</keyword>
<evidence type="ECO:0000313" key="2">
    <source>
        <dbReference type="EMBL" id="KAB8266387.1"/>
    </source>
</evidence>